<keyword evidence="3" id="KW-0472">Membrane</keyword>
<dbReference type="GO" id="GO:0005886">
    <property type="term" value="C:plasma membrane"/>
    <property type="evidence" value="ECO:0007669"/>
    <property type="project" value="TreeGrafter"/>
</dbReference>
<feature type="transmembrane region" description="Helical" evidence="3">
    <location>
        <begin position="190"/>
        <end position="214"/>
    </location>
</feature>
<dbReference type="InterPro" id="IPR050469">
    <property type="entry name" value="Diguanylate_Cyclase"/>
</dbReference>
<evidence type="ECO:0000313" key="6">
    <source>
        <dbReference type="Proteomes" id="UP000521227"/>
    </source>
</evidence>
<dbReference type="PROSITE" id="PS50887">
    <property type="entry name" value="GGDEF"/>
    <property type="match status" value="1"/>
</dbReference>
<dbReference type="InterPro" id="IPR000160">
    <property type="entry name" value="GGDEF_dom"/>
</dbReference>
<dbReference type="Proteomes" id="UP000521227">
    <property type="component" value="Unassembled WGS sequence"/>
</dbReference>
<evidence type="ECO:0000259" key="4">
    <source>
        <dbReference type="PROSITE" id="PS50887"/>
    </source>
</evidence>
<keyword evidence="3" id="KW-0812">Transmembrane</keyword>
<dbReference type="InterPro" id="IPR029787">
    <property type="entry name" value="Nucleotide_cyclase"/>
</dbReference>
<proteinExistence type="predicted"/>
<gene>
    <name evidence="5" type="ORF">HNQ36_005272</name>
</gene>
<reference evidence="5 6" key="1">
    <citation type="submission" date="2020-08" db="EMBL/GenBank/DDBJ databases">
        <title>Genomic Encyclopedia of Type Strains, Phase IV (KMG-IV): sequencing the most valuable type-strain genomes for metagenomic binning, comparative biology and taxonomic classification.</title>
        <authorList>
            <person name="Goeker M."/>
        </authorList>
    </citation>
    <scope>NUCLEOTIDE SEQUENCE [LARGE SCALE GENOMIC DNA]</scope>
    <source>
        <strain evidence="5 6">DSM 17498</strain>
    </source>
</reference>
<feature type="transmembrane region" description="Helical" evidence="3">
    <location>
        <begin position="100"/>
        <end position="120"/>
    </location>
</feature>
<dbReference type="PANTHER" id="PTHR45138">
    <property type="entry name" value="REGULATORY COMPONENTS OF SENSORY TRANSDUCTION SYSTEM"/>
    <property type="match status" value="1"/>
</dbReference>
<keyword evidence="3" id="KW-1133">Transmembrane helix</keyword>
<dbReference type="Gene3D" id="3.30.70.270">
    <property type="match status" value="1"/>
</dbReference>
<dbReference type="CDD" id="cd01949">
    <property type="entry name" value="GGDEF"/>
    <property type="match status" value="1"/>
</dbReference>
<dbReference type="AlphaFoldDB" id="A0A840NC80"/>
<feature type="transmembrane region" description="Helical" evidence="3">
    <location>
        <begin position="43"/>
        <end position="63"/>
    </location>
</feature>
<sequence>MGAKVTYKELTTATETNFLSILSSKQHSVEVSRERHNLIVSRVQWSAGALSVVTLAWIVIDAFTMSWPLWGILAIERMSAAAAFWMLASHRFKVGRPGSAYVSVGALISIPAVFLLAAHFTFQYFPYFDQSIFVSTAYLYAPFLIAVSLSVFPLTVIESALLSVPIFVVATVSIVSTPDSFGHVSASATLLRLFLIAGISSIAGMSQLRFLMVLTEQSIQDRMTSALTRSVGEQRINLQFALATRKQHSMAVLFIDLDNFKSINDHYGHEAGDAVLQQAAWSIRQTLRRHDTLVRWGGEEFVVLLPRTDTPGARAAVERIASVGLGLRPDGVPVTASIGIAERVNDRTSCPTKLLALADKRMYAAKTAGRNYYVDGSGETARFLHLDGNQSANLAVRESVRCDTRLELAA</sequence>
<evidence type="ECO:0000313" key="5">
    <source>
        <dbReference type="EMBL" id="MBB5055261.1"/>
    </source>
</evidence>
<dbReference type="SUPFAM" id="SSF55073">
    <property type="entry name" value="Nucleotide cyclase"/>
    <property type="match status" value="1"/>
</dbReference>
<dbReference type="GO" id="GO:0052621">
    <property type="term" value="F:diguanylate cyclase activity"/>
    <property type="evidence" value="ECO:0007669"/>
    <property type="project" value="UniProtKB-EC"/>
</dbReference>
<dbReference type="GO" id="GO:1902201">
    <property type="term" value="P:negative regulation of bacterial-type flagellum-dependent cell motility"/>
    <property type="evidence" value="ECO:0007669"/>
    <property type="project" value="TreeGrafter"/>
</dbReference>
<comment type="caution">
    <text evidence="5">The sequence shown here is derived from an EMBL/GenBank/DDBJ whole genome shotgun (WGS) entry which is preliminary data.</text>
</comment>
<dbReference type="RefSeq" id="WP_210312221.1">
    <property type="nucleotide sequence ID" value="NZ_JACHIJ010000014.1"/>
</dbReference>
<feature type="transmembrane region" description="Helical" evidence="3">
    <location>
        <begin position="69"/>
        <end position="88"/>
    </location>
</feature>
<dbReference type="PANTHER" id="PTHR45138:SF9">
    <property type="entry name" value="DIGUANYLATE CYCLASE DGCM-RELATED"/>
    <property type="match status" value="1"/>
</dbReference>
<dbReference type="FunFam" id="3.30.70.270:FF:000001">
    <property type="entry name" value="Diguanylate cyclase domain protein"/>
    <property type="match status" value="1"/>
</dbReference>
<dbReference type="NCBIfam" id="TIGR00254">
    <property type="entry name" value="GGDEF"/>
    <property type="match status" value="1"/>
</dbReference>
<dbReference type="EMBL" id="JACHIJ010000014">
    <property type="protein sequence ID" value="MBB5055261.1"/>
    <property type="molecule type" value="Genomic_DNA"/>
</dbReference>
<dbReference type="SMART" id="SM00267">
    <property type="entry name" value="GGDEF"/>
    <property type="match status" value="1"/>
</dbReference>
<feature type="transmembrane region" description="Helical" evidence="3">
    <location>
        <begin position="159"/>
        <end position="178"/>
    </location>
</feature>
<dbReference type="Pfam" id="PF00990">
    <property type="entry name" value="GGDEF"/>
    <property type="match status" value="1"/>
</dbReference>
<feature type="domain" description="GGDEF" evidence="4">
    <location>
        <begin position="248"/>
        <end position="378"/>
    </location>
</feature>
<dbReference type="EC" id="2.7.7.65" evidence="1"/>
<comment type="catalytic activity">
    <reaction evidence="2">
        <text>2 GTP = 3',3'-c-di-GMP + 2 diphosphate</text>
        <dbReference type="Rhea" id="RHEA:24898"/>
        <dbReference type="ChEBI" id="CHEBI:33019"/>
        <dbReference type="ChEBI" id="CHEBI:37565"/>
        <dbReference type="ChEBI" id="CHEBI:58805"/>
        <dbReference type="EC" id="2.7.7.65"/>
    </reaction>
</comment>
<protein>
    <recommendedName>
        <fullName evidence="1">diguanylate cyclase</fullName>
        <ecNumber evidence="1">2.7.7.65</ecNumber>
    </recommendedName>
</protein>
<evidence type="ECO:0000256" key="2">
    <source>
        <dbReference type="ARBA" id="ARBA00034247"/>
    </source>
</evidence>
<name>A0A840NC80_9BRAD</name>
<feature type="transmembrane region" description="Helical" evidence="3">
    <location>
        <begin position="132"/>
        <end position="152"/>
    </location>
</feature>
<accession>A0A840NC80</accession>
<organism evidence="5 6">
    <name type="scientific">Afipia massiliensis</name>
    <dbReference type="NCBI Taxonomy" id="211460"/>
    <lineage>
        <taxon>Bacteria</taxon>
        <taxon>Pseudomonadati</taxon>
        <taxon>Pseudomonadota</taxon>
        <taxon>Alphaproteobacteria</taxon>
        <taxon>Hyphomicrobiales</taxon>
        <taxon>Nitrobacteraceae</taxon>
        <taxon>Afipia</taxon>
    </lineage>
</organism>
<dbReference type="GO" id="GO:0043709">
    <property type="term" value="P:cell adhesion involved in single-species biofilm formation"/>
    <property type="evidence" value="ECO:0007669"/>
    <property type="project" value="TreeGrafter"/>
</dbReference>
<evidence type="ECO:0000256" key="1">
    <source>
        <dbReference type="ARBA" id="ARBA00012528"/>
    </source>
</evidence>
<evidence type="ECO:0000256" key="3">
    <source>
        <dbReference type="SAM" id="Phobius"/>
    </source>
</evidence>
<dbReference type="InterPro" id="IPR043128">
    <property type="entry name" value="Rev_trsase/Diguanyl_cyclase"/>
</dbReference>